<feature type="transmembrane region" description="Helical" evidence="8">
    <location>
        <begin position="262"/>
        <end position="283"/>
    </location>
</feature>
<name>A0A937AD52_9BACT</name>
<evidence type="ECO:0000256" key="2">
    <source>
        <dbReference type="ARBA" id="ARBA00012438"/>
    </source>
</evidence>
<dbReference type="EC" id="2.7.13.3" evidence="2"/>
<dbReference type="FunFam" id="1.10.287.130:FF:000001">
    <property type="entry name" value="Two-component sensor histidine kinase"/>
    <property type="match status" value="1"/>
</dbReference>
<dbReference type="PROSITE" id="PS50109">
    <property type="entry name" value="HIS_KIN"/>
    <property type="match status" value="1"/>
</dbReference>
<dbReference type="Gene3D" id="3.30.565.10">
    <property type="entry name" value="Histidine kinase-like ATPase, C-terminal domain"/>
    <property type="match status" value="1"/>
</dbReference>
<comment type="catalytic activity">
    <reaction evidence="1">
        <text>ATP + protein L-histidine = ADP + protein N-phospho-L-histidine.</text>
        <dbReference type="EC" id="2.7.13.3"/>
    </reaction>
</comment>
<dbReference type="InterPro" id="IPR050736">
    <property type="entry name" value="Sensor_HK_Regulatory"/>
</dbReference>
<dbReference type="RefSeq" id="WP_201918110.1">
    <property type="nucleotide sequence ID" value="NZ_JAERQG010000001.1"/>
</dbReference>
<dbReference type="InterPro" id="IPR036890">
    <property type="entry name" value="HATPase_C_sf"/>
</dbReference>
<dbReference type="GO" id="GO:0000155">
    <property type="term" value="F:phosphorelay sensor kinase activity"/>
    <property type="evidence" value="ECO:0007669"/>
    <property type="project" value="InterPro"/>
</dbReference>
<dbReference type="SUPFAM" id="SSF55874">
    <property type="entry name" value="ATPase domain of HSP90 chaperone/DNA topoisomerase II/histidine kinase"/>
    <property type="match status" value="1"/>
</dbReference>
<evidence type="ECO:0000256" key="7">
    <source>
        <dbReference type="ARBA" id="ARBA00023136"/>
    </source>
</evidence>
<evidence type="ECO:0000313" key="11">
    <source>
        <dbReference type="Proteomes" id="UP000642920"/>
    </source>
</evidence>
<evidence type="ECO:0000259" key="9">
    <source>
        <dbReference type="PROSITE" id="PS50109"/>
    </source>
</evidence>
<dbReference type="InterPro" id="IPR004358">
    <property type="entry name" value="Sig_transdc_His_kin-like_C"/>
</dbReference>
<dbReference type="PRINTS" id="PR00344">
    <property type="entry name" value="BCTRLSENSOR"/>
</dbReference>
<dbReference type="InterPro" id="IPR003661">
    <property type="entry name" value="HisK_dim/P_dom"/>
</dbReference>
<keyword evidence="8" id="KW-1133">Transmembrane helix</keyword>
<dbReference type="EMBL" id="JAERQG010000001">
    <property type="protein sequence ID" value="MBL0764491.1"/>
    <property type="molecule type" value="Genomic_DNA"/>
</dbReference>
<dbReference type="Gene3D" id="1.10.287.130">
    <property type="match status" value="1"/>
</dbReference>
<proteinExistence type="predicted"/>
<protein>
    <recommendedName>
        <fullName evidence="2">histidine kinase</fullName>
        <ecNumber evidence="2">2.7.13.3</ecNumber>
    </recommendedName>
</protein>
<accession>A0A937AD52</accession>
<dbReference type="InterPro" id="IPR003594">
    <property type="entry name" value="HATPase_dom"/>
</dbReference>
<dbReference type="InterPro" id="IPR005467">
    <property type="entry name" value="His_kinase_dom"/>
</dbReference>
<gene>
    <name evidence="10" type="ORF">JKP34_04450</name>
</gene>
<organism evidence="10 11">
    <name type="scientific">Marivirga atlantica</name>
    <dbReference type="NCBI Taxonomy" id="1548457"/>
    <lineage>
        <taxon>Bacteria</taxon>
        <taxon>Pseudomonadati</taxon>
        <taxon>Bacteroidota</taxon>
        <taxon>Cytophagia</taxon>
        <taxon>Cytophagales</taxon>
        <taxon>Marivirgaceae</taxon>
        <taxon>Marivirga</taxon>
    </lineage>
</organism>
<dbReference type="SMART" id="SM00387">
    <property type="entry name" value="HATPase_c"/>
    <property type="match status" value="1"/>
</dbReference>
<dbReference type="SUPFAM" id="SSF47384">
    <property type="entry name" value="Homodimeric domain of signal transducing histidine kinase"/>
    <property type="match status" value="1"/>
</dbReference>
<evidence type="ECO:0000313" key="10">
    <source>
        <dbReference type="EMBL" id="MBL0764491.1"/>
    </source>
</evidence>
<dbReference type="CDD" id="cd00082">
    <property type="entry name" value="HisKA"/>
    <property type="match status" value="1"/>
</dbReference>
<feature type="transmembrane region" description="Helical" evidence="8">
    <location>
        <begin position="7"/>
        <end position="25"/>
    </location>
</feature>
<evidence type="ECO:0000256" key="4">
    <source>
        <dbReference type="ARBA" id="ARBA00022679"/>
    </source>
</evidence>
<dbReference type="CDD" id="cd00075">
    <property type="entry name" value="HATPase"/>
    <property type="match status" value="1"/>
</dbReference>
<keyword evidence="11" id="KW-1185">Reference proteome</keyword>
<evidence type="ECO:0000256" key="3">
    <source>
        <dbReference type="ARBA" id="ARBA00022553"/>
    </source>
</evidence>
<dbReference type="SMART" id="SM00388">
    <property type="entry name" value="HisKA"/>
    <property type="match status" value="1"/>
</dbReference>
<dbReference type="FunFam" id="3.30.565.10:FF:000006">
    <property type="entry name" value="Sensor histidine kinase WalK"/>
    <property type="match status" value="1"/>
</dbReference>
<sequence length="525" mass="60181">MNKQIKIIAVILVLTIVPLLIYGFLQLKSLSEDEQIAGEIYEKQMETVLFSLNQLADDMISQWARKMNNSDRSFKESANDLILRNESIKMLYVQRATNKSDTVFYGEYIEPNKDVEQQIEEWFYQNDSTLNKLSEYFKAGFQKVQGVQSWHQYSKEGSPEAAITFVISDLDSAQYYVFIVLESRLWIEQILGIQMQVLASDELNAAVFNKNSKEIIHSVNNFDQLRHYTSAKLWILPDLQLAIQSTGESYQELVKQRSRNNLLFLIFTLIVLVVGIIIIIRSIQNALRVAQLKSDFVSNVSHEIRTPLSLIKMYAETLMLNRLSNEERKAQYYKVIYQESGRLTHLVNNILDFSRIEANRKVYNFELIDFNKLVEKIHQGYEHTFNEKQVNCILNLSPDSAKINADPHAIEEAISNLIENAIKYSTEIIEITISTKIENGLISCLVKDSGMGIPKSEIDKVFDKFYRVENALTQSTKGTGMGLSLVKHIMDAHDGKVEVHSKINVGSTFILSFPIVENNEQDTNS</sequence>
<comment type="caution">
    <text evidence="10">The sequence shown here is derived from an EMBL/GenBank/DDBJ whole genome shotgun (WGS) entry which is preliminary data.</text>
</comment>
<dbReference type="InterPro" id="IPR036097">
    <property type="entry name" value="HisK_dim/P_sf"/>
</dbReference>
<evidence type="ECO:0000256" key="1">
    <source>
        <dbReference type="ARBA" id="ARBA00000085"/>
    </source>
</evidence>
<evidence type="ECO:0000256" key="5">
    <source>
        <dbReference type="ARBA" id="ARBA00022777"/>
    </source>
</evidence>
<dbReference type="AlphaFoldDB" id="A0A937AD52"/>
<dbReference type="PANTHER" id="PTHR43711">
    <property type="entry name" value="TWO-COMPONENT HISTIDINE KINASE"/>
    <property type="match status" value="1"/>
</dbReference>
<evidence type="ECO:0000256" key="8">
    <source>
        <dbReference type="SAM" id="Phobius"/>
    </source>
</evidence>
<reference evidence="10" key="1">
    <citation type="submission" date="2021-01" db="EMBL/GenBank/DDBJ databases">
        <title>Marivirga sp. nov., isolated from intertidal surface sediments.</title>
        <authorList>
            <person name="Zhang M."/>
        </authorList>
    </citation>
    <scope>NUCLEOTIDE SEQUENCE</scope>
    <source>
        <strain evidence="10">SM1354</strain>
    </source>
</reference>
<dbReference type="Pfam" id="PF02518">
    <property type="entry name" value="HATPase_c"/>
    <property type="match status" value="1"/>
</dbReference>
<keyword evidence="7 8" id="KW-0472">Membrane</keyword>
<dbReference type="Proteomes" id="UP000642920">
    <property type="component" value="Unassembled WGS sequence"/>
</dbReference>
<keyword evidence="6" id="KW-0902">Two-component regulatory system</keyword>
<keyword evidence="5 10" id="KW-0418">Kinase</keyword>
<dbReference type="PANTHER" id="PTHR43711:SF1">
    <property type="entry name" value="HISTIDINE KINASE 1"/>
    <property type="match status" value="1"/>
</dbReference>
<evidence type="ECO:0000256" key="6">
    <source>
        <dbReference type="ARBA" id="ARBA00023012"/>
    </source>
</evidence>
<dbReference type="Pfam" id="PF00512">
    <property type="entry name" value="HisKA"/>
    <property type="match status" value="1"/>
</dbReference>
<keyword evidence="8" id="KW-0812">Transmembrane</keyword>
<keyword evidence="4" id="KW-0808">Transferase</keyword>
<feature type="domain" description="Histidine kinase" evidence="9">
    <location>
        <begin position="299"/>
        <end position="517"/>
    </location>
</feature>
<keyword evidence="3" id="KW-0597">Phosphoprotein</keyword>